<dbReference type="Pfam" id="PF00621">
    <property type="entry name" value="RhoGEF"/>
    <property type="match status" value="1"/>
</dbReference>
<dbReference type="AlphaFoldDB" id="A0A6M2DX42"/>
<dbReference type="PANTHER" id="PTHR22826">
    <property type="entry name" value="RHO GUANINE EXCHANGE FACTOR-RELATED"/>
    <property type="match status" value="1"/>
</dbReference>
<evidence type="ECO:0000259" key="4">
    <source>
        <dbReference type="PROSITE" id="PS50010"/>
    </source>
</evidence>
<feature type="compositionally biased region" description="Polar residues" evidence="2">
    <location>
        <begin position="49"/>
        <end position="61"/>
    </location>
</feature>
<evidence type="ECO:0000313" key="5">
    <source>
        <dbReference type="EMBL" id="NOV49618.1"/>
    </source>
</evidence>
<dbReference type="PROSITE" id="PS50010">
    <property type="entry name" value="DH_2"/>
    <property type="match status" value="1"/>
</dbReference>
<dbReference type="PROSITE" id="PS50003">
    <property type="entry name" value="PH_DOMAIN"/>
    <property type="match status" value="1"/>
</dbReference>
<dbReference type="Gene3D" id="1.20.900.10">
    <property type="entry name" value="Dbl homology (DH) domain"/>
    <property type="match status" value="1"/>
</dbReference>
<feature type="domain" description="PH" evidence="3">
    <location>
        <begin position="468"/>
        <end position="502"/>
    </location>
</feature>
<dbReference type="Pfam" id="PF22697">
    <property type="entry name" value="SOS1_NGEF_PH"/>
    <property type="match status" value="2"/>
</dbReference>
<dbReference type="InterPro" id="IPR051336">
    <property type="entry name" value="RhoGEF_Guanine_NuclExch_SF"/>
</dbReference>
<dbReference type="InterPro" id="IPR011993">
    <property type="entry name" value="PH-like_dom_sf"/>
</dbReference>
<dbReference type="InterPro" id="IPR055251">
    <property type="entry name" value="SOS1_NGEF_PH"/>
</dbReference>
<dbReference type="GO" id="GO:0005886">
    <property type="term" value="C:plasma membrane"/>
    <property type="evidence" value="ECO:0007669"/>
    <property type="project" value="TreeGrafter"/>
</dbReference>
<dbReference type="SMART" id="SM00233">
    <property type="entry name" value="PH"/>
    <property type="match status" value="2"/>
</dbReference>
<feature type="domain" description="DH" evidence="4">
    <location>
        <begin position="192"/>
        <end position="388"/>
    </location>
</feature>
<dbReference type="InterPro" id="IPR001849">
    <property type="entry name" value="PH_domain"/>
</dbReference>
<organism evidence="5">
    <name type="scientific">Xenopsylla cheopis</name>
    <name type="common">Oriental rat flea</name>
    <name type="synonym">Pulex cheopis</name>
    <dbReference type="NCBI Taxonomy" id="163159"/>
    <lineage>
        <taxon>Eukaryota</taxon>
        <taxon>Metazoa</taxon>
        <taxon>Ecdysozoa</taxon>
        <taxon>Arthropoda</taxon>
        <taxon>Hexapoda</taxon>
        <taxon>Insecta</taxon>
        <taxon>Pterygota</taxon>
        <taxon>Neoptera</taxon>
        <taxon>Endopterygota</taxon>
        <taxon>Siphonaptera</taxon>
        <taxon>Pulicidae</taxon>
        <taxon>Xenopsyllinae</taxon>
        <taxon>Xenopsylla</taxon>
    </lineage>
</organism>
<dbReference type="InterPro" id="IPR000219">
    <property type="entry name" value="DH_dom"/>
</dbReference>
<name>A0A6M2DX42_XENCH</name>
<feature type="region of interest" description="Disordered" evidence="2">
    <location>
        <begin position="38"/>
        <end position="101"/>
    </location>
</feature>
<dbReference type="GO" id="GO:0005737">
    <property type="term" value="C:cytoplasm"/>
    <property type="evidence" value="ECO:0007669"/>
    <property type="project" value="TreeGrafter"/>
</dbReference>
<evidence type="ECO:0000256" key="2">
    <source>
        <dbReference type="SAM" id="MobiDB-lite"/>
    </source>
</evidence>
<reference evidence="5" key="1">
    <citation type="submission" date="2020-03" db="EMBL/GenBank/DDBJ databases">
        <title>Transcriptomic Profiling of the Digestive Tract of the Rat Flea, Xenopsylla cheopis, Following Blood Feeding and Infection with Yersinia pestis.</title>
        <authorList>
            <person name="Bland D.M."/>
            <person name="Martens C.A."/>
            <person name="Virtaneva K."/>
            <person name="Kanakabandi K."/>
            <person name="Long D."/>
            <person name="Rosenke R."/>
            <person name="Saturday G.A."/>
            <person name="Hoyt F.H."/>
            <person name="Bruno D.P."/>
            <person name="Ribeiro J.M.C."/>
            <person name="Hinnebusch J."/>
        </authorList>
    </citation>
    <scope>NUCLEOTIDE SEQUENCE</scope>
</reference>
<dbReference type="GO" id="GO:0007411">
    <property type="term" value="P:axon guidance"/>
    <property type="evidence" value="ECO:0007669"/>
    <property type="project" value="TreeGrafter"/>
</dbReference>
<dbReference type="GO" id="GO:0019898">
    <property type="term" value="C:extrinsic component of membrane"/>
    <property type="evidence" value="ECO:0007669"/>
    <property type="project" value="TreeGrafter"/>
</dbReference>
<evidence type="ECO:0000256" key="1">
    <source>
        <dbReference type="ARBA" id="ARBA00022658"/>
    </source>
</evidence>
<sequence length="767" mass="87143">MILQRCQFFERLMAGADSEEPTGTATTNHACSMYKLSQDDDVTSQTSSANSVNASDTSYTNDGDCDTGGTSDALTVNSTEPSEDYSTDPSEENSRKDYGFYNIFPGLPDDDIESVPTPSKKLENDSVNKSVEVLRCDLNNEIDRMLSAAGTIEDASLSDSDDKGAIVNKDSEKEALSLEKVQENRRSCILRDLSGTVKELLTTERTYVEDLEFVCRTYMLRACNDDDIPMALQGKSLIIFGNMEKIKDFHKTEFLPALLRCGENPEQICQVFTKFIDKLYCYTEYALNKPHSEKLMKEVMAFFEKTRVAIGDVLGLNSFLLKPLQRLVKYRQLIERIAKNFKKLEIDDKVDYNSFRVKEAATVYSRELTAAIAAETALTELQQQGNDVLMVPFITKCQLPLESFRLLKSSKVIVNKRSVKYQIFLFDNLILFTEPIIMNNEELFSYKDCMYLDRILPPVECQKSINSFTLTSSENKSRIFHIKCSSADERASWITIIRKLLFQQQQAWKEAIKHKMSVTEAPPKTPEEDPSKKIIQMPPILNCPHNLKESGQLRKCGKLTITFKNVMYIGHVTLYEKVVIFSSIVNNHFEELLKFESSIVAENLCISPNMGTSPTKFHVWCNRTNASYILQANSEEAKAAWTKQFDKVVGEQEALRLRNSLAGREVSTPERKGGMRSLRGVPGECNRRSLPPISTIWHATFDFDDYYHVSPPSDEDEDVEKKKSESENCDTQVVDLLTPLKNFAIGTYASETRDWNLKYESLEENNN</sequence>
<dbReference type="InterPro" id="IPR035899">
    <property type="entry name" value="DBL_dom_sf"/>
</dbReference>
<dbReference type="CDD" id="cd00160">
    <property type="entry name" value="RhoGEF"/>
    <property type="match status" value="1"/>
</dbReference>
<dbReference type="SUPFAM" id="SSF50729">
    <property type="entry name" value="PH domain-like"/>
    <property type="match status" value="2"/>
</dbReference>
<dbReference type="Gene3D" id="2.30.29.30">
    <property type="entry name" value="Pleckstrin-homology domain (PH domain)/Phosphotyrosine-binding domain (PTB)"/>
    <property type="match status" value="2"/>
</dbReference>
<accession>A0A6M2DX42</accession>
<keyword evidence="1" id="KW-0344">Guanine-nucleotide releasing factor</keyword>
<protein>
    <submittedName>
        <fullName evidence="5">Putative guanine nucleotide exchange factor for rho and rac gtpase</fullName>
    </submittedName>
</protein>
<proteinExistence type="predicted"/>
<feature type="compositionally biased region" description="Acidic residues" evidence="2">
    <location>
        <begin position="81"/>
        <end position="91"/>
    </location>
</feature>
<feature type="compositionally biased region" description="Polar residues" evidence="2">
    <location>
        <begin position="68"/>
        <end position="80"/>
    </location>
</feature>
<evidence type="ECO:0000259" key="3">
    <source>
        <dbReference type="PROSITE" id="PS50003"/>
    </source>
</evidence>
<dbReference type="EMBL" id="GIIL01005892">
    <property type="protein sequence ID" value="NOV49618.1"/>
    <property type="molecule type" value="Transcribed_RNA"/>
</dbReference>
<dbReference type="SUPFAM" id="SSF48065">
    <property type="entry name" value="DBL homology domain (DH-domain)"/>
    <property type="match status" value="1"/>
</dbReference>
<dbReference type="GO" id="GO:0005085">
    <property type="term" value="F:guanyl-nucleotide exchange factor activity"/>
    <property type="evidence" value="ECO:0007669"/>
    <property type="project" value="UniProtKB-KW"/>
</dbReference>
<dbReference type="SMART" id="SM00325">
    <property type="entry name" value="RhoGEF"/>
    <property type="match status" value="1"/>
</dbReference>